<keyword evidence="3" id="KW-0175">Coiled coil</keyword>
<dbReference type="Proteomes" id="UP001153269">
    <property type="component" value="Unassembled WGS sequence"/>
</dbReference>
<keyword evidence="5" id="KW-1185">Reference proteome</keyword>
<sequence length="177" mass="19735">MVQKSDVILLEKSLRQTGIVNWSVVLLKNPVVTTQTRALSHEGCPLQHLHIASCCSAIRILRLSAAPPINPREEDGEPFPPRWSSVPSPIAKLLYLGVRQMSKPVANRIKAGARRSEFFKSYICLPPAQISVCENSKNKRESSKLSVELWHLQRVSHVVVGVKDDSRVREVVVLTAL</sequence>
<dbReference type="AlphaFoldDB" id="A0A9N7YUT0"/>
<evidence type="ECO:0000313" key="5">
    <source>
        <dbReference type="Proteomes" id="UP001153269"/>
    </source>
</evidence>
<name>A0A9N7YUT0_PLEPL</name>
<protein>
    <submittedName>
        <fullName evidence="4">Uncharacterized protein</fullName>
    </submittedName>
</protein>
<evidence type="ECO:0000256" key="1">
    <source>
        <dbReference type="ARBA" id="ARBA00003027"/>
    </source>
</evidence>
<comment type="function">
    <text evidence="1">May play some role in mitochondrial processes.</text>
</comment>
<reference evidence="4" key="1">
    <citation type="submission" date="2020-03" db="EMBL/GenBank/DDBJ databases">
        <authorList>
            <person name="Weist P."/>
        </authorList>
    </citation>
    <scope>NUCLEOTIDE SEQUENCE</scope>
</reference>
<evidence type="ECO:0000256" key="2">
    <source>
        <dbReference type="ARBA" id="ARBA00007584"/>
    </source>
</evidence>
<proteinExistence type="inferred from homology"/>
<accession>A0A9N7YUT0</accession>
<evidence type="ECO:0000313" key="4">
    <source>
        <dbReference type="EMBL" id="CAB1438395.1"/>
    </source>
</evidence>
<evidence type="ECO:0000256" key="3">
    <source>
        <dbReference type="ARBA" id="ARBA00023054"/>
    </source>
</evidence>
<dbReference type="GO" id="GO:0005739">
    <property type="term" value="C:mitochondrion"/>
    <property type="evidence" value="ECO:0007669"/>
    <property type="project" value="TreeGrafter"/>
</dbReference>
<organism evidence="4 5">
    <name type="scientific">Pleuronectes platessa</name>
    <name type="common">European plaice</name>
    <dbReference type="NCBI Taxonomy" id="8262"/>
    <lineage>
        <taxon>Eukaryota</taxon>
        <taxon>Metazoa</taxon>
        <taxon>Chordata</taxon>
        <taxon>Craniata</taxon>
        <taxon>Vertebrata</taxon>
        <taxon>Euteleostomi</taxon>
        <taxon>Actinopterygii</taxon>
        <taxon>Neopterygii</taxon>
        <taxon>Teleostei</taxon>
        <taxon>Neoteleostei</taxon>
        <taxon>Acanthomorphata</taxon>
        <taxon>Carangaria</taxon>
        <taxon>Pleuronectiformes</taxon>
        <taxon>Pleuronectoidei</taxon>
        <taxon>Pleuronectidae</taxon>
        <taxon>Pleuronectes</taxon>
    </lineage>
</organism>
<dbReference type="Pfam" id="PF07047">
    <property type="entry name" value="OPA3"/>
    <property type="match status" value="1"/>
</dbReference>
<dbReference type="InterPro" id="IPR010754">
    <property type="entry name" value="OPA3-like"/>
</dbReference>
<comment type="similarity">
    <text evidence="2">Belongs to the OPA3 family.</text>
</comment>
<dbReference type="EMBL" id="CADEAL010002150">
    <property type="protein sequence ID" value="CAB1438395.1"/>
    <property type="molecule type" value="Genomic_DNA"/>
</dbReference>
<dbReference type="GO" id="GO:0019216">
    <property type="term" value="P:regulation of lipid metabolic process"/>
    <property type="evidence" value="ECO:0007669"/>
    <property type="project" value="TreeGrafter"/>
</dbReference>
<gene>
    <name evidence="4" type="ORF">PLEPLA_LOCUS26330</name>
</gene>
<comment type="caution">
    <text evidence="4">The sequence shown here is derived from an EMBL/GenBank/DDBJ whole genome shotgun (WGS) entry which is preliminary data.</text>
</comment>
<dbReference type="PANTHER" id="PTHR12499">
    <property type="entry name" value="OPTIC ATROPHY 3 PROTEIN OPA3"/>
    <property type="match status" value="1"/>
</dbReference>
<dbReference type="PANTHER" id="PTHR12499:SF0">
    <property type="entry name" value="OPTIC ATROPHY 3 PROTEIN"/>
    <property type="match status" value="1"/>
</dbReference>